<sequence length="226" mass="22843">MTNTISSSVLSSMNTSTTTTSTSTATTADDLQSQFLTLLVTELQNQDPSEPMDNTEMVSQLAQINMISGITDLGDTLDSISGQIDTSQALQASALVGKGVLVDGDSITVSGGSATAYGVNLDGDADTVTATITDSSGNVVRTIDVGALDEGVHSLSWDGLADDGTTAPDGDYTVSISATEDGSAVTATALNYALVSGVSTDDSSAVVLELGANTDSASLSDIRLLL</sequence>
<evidence type="ECO:0000256" key="4">
    <source>
        <dbReference type="ARBA" id="ARBA00024746"/>
    </source>
</evidence>
<feature type="region of interest" description="Disordered" evidence="6">
    <location>
        <begin position="1"/>
        <end position="25"/>
    </location>
</feature>
<dbReference type="Pfam" id="PF13860">
    <property type="entry name" value="FlgD_ig"/>
    <property type="match status" value="1"/>
</dbReference>
<dbReference type="InterPro" id="IPR025965">
    <property type="entry name" value="FlgD/Vpr_Ig-like"/>
</dbReference>
<keyword evidence="9" id="KW-0969">Cilium</keyword>
<evidence type="ECO:0000313" key="9">
    <source>
        <dbReference type="EMBL" id="QKZ07327.1"/>
    </source>
</evidence>
<evidence type="ECO:0000256" key="3">
    <source>
        <dbReference type="ARBA" id="ARBA00022795"/>
    </source>
</evidence>
<reference evidence="9 10" key="1">
    <citation type="submission" date="2020-06" db="EMBL/GenBank/DDBJ databases">
        <title>Pseudomonas eucalypticola sp. nov., an endophyte of Eucalyptus dunnii leaves with biocontrol ability of eucalyptus leaf blight.</title>
        <authorList>
            <person name="Liu Y."/>
            <person name="Song Z."/>
            <person name="Zeng H."/>
            <person name="Lu M."/>
            <person name="Wang X."/>
            <person name="Lian X."/>
            <person name="Zhang Q."/>
        </authorList>
    </citation>
    <scope>NUCLEOTIDE SEQUENCE [LARGE SCALE GENOMIC DNA]</scope>
    <source>
        <strain evidence="9 10">NP-1</strain>
    </source>
</reference>
<protein>
    <recommendedName>
        <fullName evidence="2 5">Basal-body rod modification protein FlgD</fullName>
    </recommendedName>
</protein>
<evidence type="ECO:0000256" key="2">
    <source>
        <dbReference type="ARBA" id="ARBA00016013"/>
    </source>
</evidence>
<proteinExistence type="inferred from homology"/>
<evidence type="ECO:0000256" key="5">
    <source>
        <dbReference type="RuleBase" id="RU362076"/>
    </source>
</evidence>
<dbReference type="Gene3D" id="2.60.40.4070">
    <property type="match status" value="1"/>
</dbReference>
<evidence type="ECO:0000259" key="7">
    <source>
        <dbReference type="Pfam" id="PF13860"/>
    </source>
</evidence>
<dbReference type="AlphaFoldDB" id="A0A7D5H3E6"/>
<dbReference type="GO" id="GO:0044781">
    <property type="term" value="P:bacterial-type flagellum organization"/>
    <property type="evidence" value="ECO:0007669"/>
    <property type="project" value="UniProtKB-UniRule"/>
</dbReference>
<dbReference type="InterPro" id="IPR025963">
    <property type="entry name" value="FLgD_Tudor"/>
</dbReference>
<accession>A0A7D5H3E6</accession>
<keyword evidence="3 5" id="KW-1005">Bacterial flagellum biogenesis</keyword>
<keyword evidence="9" id="KW-0966">Cell projection</keyword>
<evidence type="ECO:0000256" key="6">
    <source>
        <dbReference type="SAM" id="MobiDB-lite"/>
    </source>
</evidence>
<dbReference type="EMBL" id="CP056030">
    <property type="protein sequence ID" value="QKZ07327.1"/>
    <property type="molecule type" value="Genomic_DNA"/>
</dbReference>
<organism evidence="9 10">
    <name type="scientific">Pseudomonas eucalypticola</name>
    <dbReference type="NCBI Taxonomy" id="2599595"/>
    <lineage>
        <taxon>Bacteria</taxon>
        <taxon>Pseudomonadati</taxon>
        <taxon>Pseudomonadota</taxon>
        <taxon>Gammaproteobacteria</taxon>
        <taxon>Pseudomonadales</taxon>
        <taxon>Pseudomonadaceae</taxon>
        <taxon>Pseudomonas</taxon>
    </lineage>
</organism>
<dbReference type="Pfam" id="PF13861">
    <property type="entry name" value="FLgD_tudor"/>
    <property type="match status" value="1"/>
</dbReference>
<dbReference type="Gene3D" id="2.30.30.910">
    <property type="match status" value="1"/>
</dbReference>
<dbReference type="RefSeq" id="WP_176572210.1">
    <property type="nucleotide sequence ID" value="NZ_CP056030.1"/>
</dbReference>
<dbReference type="Pfam" id="PF03963">
    <property type="entry name" value="FlgD"/>
    <property type="match status" value="1"/>
</dbReference>
<dbReference type="Proteomes" id="UP000509568">
    <property type="component" value="Chromosome"/>
</dbReference>
<evidence type="ECO:0000256" key="1">
    <source>
        <dbReference type="ARBA" id="ARBA00010577"/>
    </source>
</evidence>
<comment type="function">
    <text evidence="4 5">Required for flagellar hook formation. May act as a scaffolding protein.</text>
</comment>
<dbReference type="KEGG" id="pez:HWQ56_27510"/>
<gene>
    <name evidence="9" type="ORF">HWQ56_27510</name>
</gene>
<evidence type="ECO:0000259" key="8">
    <source>
        <dbReference type="Pfam" id="PF13861"/>
    </source>
</evidence>
<name>A0A7D5H3E6_9PSED</name>
<evidence type="ECO:0000313" key="10">
    <source>
        <dbReference type="Proteomes" id="UP000509568"/>
    </source>
</evidence>
<dbReference type="InterPro" id="IPR005648">
    <property type="entry name" value="FlgD"/>
</dbReference>
<comment type="similarity">
    <text evidence="1 5">Belongs to the FlgD family.</text>
</comment>
<keyword evidence="9" id="KW-0282">Flagellum</keyword>
<feature type="domain" description="FlgD Tudor-like" evidence="8">
    <location>
        <begin position="87"/>
        <end position="223"/>
    </location>
</feature>
<feature type="domain" description="FlgD/Vpr Ig-like" evidence="7">
    <location>
        <begin position="104"/>
        <end position="181"/>
    </location>
</feature>
<keyword evidence="10" id="KW-1185">Reference proteome</keyword>
<dbReference type="NCBIfam" id="NF005176">
    <property type="entry name" value="PRK06655.1-1"/>
    <property type="match status" value="1"/>
</dbReference>